<dbReference type="KEGG" id="pbn:PADG_04339"/>
<accession>C1GAQ3</accession>
<dbReference type="VEuPathDB" id="FungiDB:PADG_04339"/>
<dbReference type="RefSeq" id="XP_010759423.1">
    <property type="nucleotide sequence ID" value="XM_010761121.1"/>
</dbReference>
<feature type="region of interest" description="Disordered" evidence="1">
    <location>
        <begin position="1"/>
        <end position="24"/>
    </location>
</feature>
<feature type="compositionally biased region" description="Basic residues" evidence="1">
    <location>
        <begin position="63"/>
        <end position="74"/>
    </location>
</feature>
<feature type="region of interest" description="Disordered" evidence="1">
    <location>
        <begin position="50"/>
        <end position="74"/>
    </location>
</feature>
<protein>
    <submittedName>
        <fullName evidence="2">Uncharacterized protein</fullName>
    </submittedName>
</protein>
<feature type="compositionally biased region" description="Polar residues" evidence="1">
    <location>
        <begin position="50"/>
        <end position="61"/>
    </location>
</feature>
<evidence type="ECO:0000313" key="3">
    <source>
        <dbReference type="Proteomes" id="UP000001628"/>
    </source>
</evidence>
<keyword evidence="3" id="KW-1185">Reference proteome</keyword>
<dbReference type="EMBL" id="KN275960">
    <property type="protein sequence ID" value="EEH48255.2"/>
    <property type="molecule type" value="Genomic_DNA"/>
</dbReference>
<proteinExistence type="predicted"/>
<dbReference type="Proteomes" id="UP000001628">
    <property type="component" value="Unassembled WGS sequence"/>
</dbReference>
<evidence type="ECO:0000256" key="1">
    <source>
        <dbReference type="SAM" id="MobiDB-lite"/>
    </source>
</evidence>
<sequence>MEQNPSQGHLTSSASYIPGGKMQNPAENWMQRQCIIIECATAWPLSTAPNAASEWASNPKSHQPAHHGAAHPAA</sequence>
<organism evidence="2 3">
    <name type="scientific">Paracoccidioides brasiliensis (strain Pb18)</name>
    <dbReference type="NCBI Taxonomy" id="502780"/>
    <lineage>
        <taxon>Eukaryota</taxon>
        <taxon>Fungi</taxon>
        <taxon>Dikarya</taxon>
        <taxon>Ascomycota</taxon>
        <taxon>Pezizomycotina</taxon>
        <taxon>Eurotiomycetes</taxon>
        <taxon>Eurotiomycetidae</taxon>
        <taxon>Onygenales</taxon>
        <taxon>Ajellomycetaceae</taxon>
        <taxon>Paracoccidioides</taxon>
    </lineage>
</organism>
<dbReference type="HOGENOM" id="CLU_2688471_0_0_1"/>
<name>C1GAQ3_PARBD</name>
<dbReference type="InParanoid" id="C1GAQ3"/>
<dbReference type="AlphaFoldDB" id="C1GAQ3"/>
<dbReference type="GeneID" id="22583484"/>
<gene>
    <name evidence="2" type="ORF">PADG_04339</name>
</gene>
<reference evidence="2 3" key="1">
    <citation type="journal article" date="2011" name="PLoS Genet.">
        <title>Comparative genomic analysis of human fungal pathogens causing paracoccidioidomycosis.</title>
        <authorList>
            <person name="Desjardins C.A."/>
            <person name="Champion M.D."/>
            <person name="Holder J.W."/>
            <person name="Muszewska A."/>
            <person name="Goldberg J."/>
            <person name="Bailao A.M."/>
            <person name="Brigido M.M."/>
            <person name="Ferreira M.E."/>
            <person name="Garcia A.M."/>
            <person name="Grynberg M."/>
            <person name="Gujja S."/>
            <person name="Heiman D.I."/>
            <person name="Henn M.R."/>
            <person name="Kodira C.D."/>
            <person name="Leon-Narvaez H."/>
            <person name="Longo L.V."/>
            <person name="Ma L.J."/>
            <person name="Malavazi I."/>
            <person name="Matsuo A.L."/>
            <person name="Morais F.V."/>
            <person name="Pereira M."/>
            <person name="Rodriguez-Brito S."/>
            <person name="Sakthikumar S."/>
            <person name="Salem-Izacc S.M."/>
            <person name="Sykes S.M."/>
            <person name="Teixeira M.M."/>
            <person name="Vallejo M.C."/>
            <person name="Walter M.E."/>
            <person name="Yandava C."/>
            <person name="Young S."/>
            <person name="Zeng Q."/>
            <person name="Zucker J."/>
            <person name="Felipe M.S."/>
            <person name="Goldman G.H."/>
            <person name="Haas B.J."/>
            <person name="McEwen J.G."/>
            <person name="Nino-Vega G."/>
            <person name="Puccia R."/>
            <person name="San-Blas G."/>
            <person name="Soares C.M."/>
            <person name="Birren B.W."/>
            <person name="Cuomo C.A."/>
        </authorList>
    </citation>
    <scope>NUCLEOTIDE SEQUENCE [LARGE SCALE GENOMIC DNA]</scope>
    <source>
        <strain evidence="2 3">Pb18</strain>
    </source>
</reference>
<feature type="compositionally biased region" description="Polar residues" evidence="1">
    <location>
        <begin position="1"/>
        <end position="15"/>
    </location>
</feature>
<evidence type="ECO:0000313" key="2">
    <source>
        <dbReference type="EMBL" id="EEH48255.2"/>
    </source>
</evidence>